<sequence length="139" mass="14798">MLAVLGIAAFIAGVVVGGSLVWMGLALFAGSFIPLVVVVEVRERKIAKSRWQVGTVTFRTVEPGRVDEYGQEVVCEVTVNPTAPITRVAATIGLLDTQWLVVGATTRCVADPRPAVLPRVVLRRSPTPGTTPPSRPVAR</sequence>
<comment type="caution">
    <text evidence="2">The sequence shown here is derived from an EMBL/GenBank/DDBJ whole genome shotgun (WGS) entry which is preliminary data.</text>
</comment>
<name>A0ABT1MCN4_9MYCO</name>
<evidence type="ECO:0000313" key="3">
    <source>
        <dbReference type="Proteomes" id="UP001651690"/>
    </source>
</evidence>
<keyword evidence="1" id="KW-0472">Membrane</keyword>
<feature type="transmembrane region" description="Helical" evidence="1">
    <location>
        <begin position="6"/>
        <end position="39"/>
    </location>
</feature>
<evidence type="ECO:0000256" key="1">
    <source>
        <dbReference type="SAM" id="Phobius"/>
    </source>
</evidence>
<dbReference type="EMBL" id="JANDBD010000023">
    <property type="protein sequence ID" value="MCP9276934.1"/>
    <property type="molecule type" value="Genomic_DNA"/>
</dbReference>
<evidence type="ECO:0000313" key="2">
    <source>
        <dbReference type="EMBL" id="MCP9276934.1"/>
    </source>
</evidence>
<reference evidence="2 3" key="1">
    <citation type="submission" date="2022-06" db="EMBL/GenBank/DDBJ databases">
        <title>Mycolicibacterium sp. CAU 1645 isolated from seawater.</title>
        <authorList>
            <person name="Kim W."/>
        </authorList>
    </citation>
    <scope>NUCLEOTIDE SEQUENCE [LARGE SCALE GENOMIC DNA]</scope>
    <source>
        <strain evidence="2 3">CAU 1645</strain>
    </source>
</reference>
<evidence type="ECO:0008006" key="4">
    <source>
        <dbReference type="Google" id="ProtNLM"/>
    </source>
</evidence>
<dbReference type="Proteomes" id="UP001651690">
    <property type="component" value="Unassembled WGS sequence"/>
</dbReference>
<keyword evidence="3" id="KW-1185">Reference proteome</keyword>
<protein>
    <recommendedName>
        <fullName evidence="4">DUF58 domain-containing protein</fullName>
    </recommendedName>
</protein>
<keyword evidence="1" id="KW-0812">Transmembrane</keyword>
<organism evidence="2 3">
    <name type="scientific">Mycolicibacterium arenosum</name>
    <dbReference type="NCBI Taxonomy" id="2952157"/>
    <lineage>
        <taxon>Bacteria</taxon>
        <taxon>Bacillati</taxon>
        <taxon>Actinomycetota</taxon>
        <taxon>Actinomycetes</taxon>
        <taxon>Mycobacteriales</taxon>
        <taxon>Mycobacteriaceae</taxon>
        <taxon>Mycolicibacterium</taxon>
    </lineage>
</organism>
<dbReference type="RefSeq" id="WP_255065232.1">
    <property type="nucleotide sequence ID" value="NZ_JANDBD010000023.1"/>
</dbReference>
<proteinExistence type="predicted"/>
<gene>
    <name evidence="2" type="ORF">NM203_32625</name>
</gene>
<keyword evidence="1" id="KW-1133">Transmembrane helix</keyword>
<accession>A0ABT1MCN4</accession>